<accession>A0A3N3ZSI3</accession>
<keyword evidence="1" id="KW-0472">Membrane</keyword>
<dbReference type="InterPro" id="IPR043130">
    <property type="entry name" value="CDP-OH_PTrfase_TM_dom"/>
</dbReference>
<proteinExistence type="predicted"/>
<dbReference type="GO" id="GO:0016740">
    <property type="term" value="F:transferase activity"/>
    <property type="evidence" value="ECO:0007669"/>
    <property type="project" value="UniProtKB-KW"/>
</dbReference>
<dbReference type="Proteomes" id="UP000270616">
    <property type="component" value="Unassembled WGS sequence"/>
</dbReference>
<feature type="transmembrane region" description="Helical" evidence="1">
    <location>
        <begin position="29"/>
        <end position="51"/>
    </location>
</feature>
<dbReference type="EMBL" id="RKMF01000003">
    <property type="protein sequence ID" value="ROZ64417.1"/>
    <property type="molecule type" value="Genomic_DNA"/>
</dbReference>
<feature type="transmembrane region" description="Helical" evidence="1">
    <location>
        <begin position="183"/>
        <end position="206"/>
    </location>
</feature>
<evidence type="ECO:0000313" key="3">
    <source>
        <dbReference type="Proteomes" id="UP000270616"/>
    </source>
</evidence>
<keyword evidence="1" id="KW-0812">Transmembrane</keyword>
<dbReference type="AlphaFoldDB" id="A0A3N3ZSI3"/>
<keyword evidence="3" id="KW-1185">Reference proteome</keyword>
<evidence type="ECO:0000256" key="1">
    <source>
        <dbReference type="SAM" id="Phobius"/>
    </source>
</evidence>
<gene>
    <name evidence="2" type="ORF">EDL96_03830</name>
</gene>
<dbReference type="Gene3D" id="1.20.120.1760">
    <property type="match status" value="1"/>
</dbReference>
<reference evidence="2 3" key="1">
    <citation type="submission" date="2018-10" db="EMBL/GenBank/DDBJ databases">
        <title>Kocuria sp. M5W7-7, whole genome shotgun sequence.</title>
        <authorList>
            <person name="Tuo L."/>
        </authorList>
    </citation>
    <scope>NUCLEOTIDE SEQUENCE [LARGE SCALE GENOMIC DNA]</scope>
    <source>
        <strain evidence="2 3">M5W7-7</strain>
    </source>
</reference>
<keyword evidence="2" id="KW-0808">Transferase</keyword>
<protein>
    <submittedName>
        <fullName evidence="2">CDP-alcohol phosphatidyltransferase family protein</fullName>
    </submittedName>
</protein>
<name>A0A3N3ZSI3_9MICC</name>
<keyword evidence="1" id="KW-1133">Transmembrane helix</keyword>
<evidence type="ECO:0000313" key="2">
    <source>
        <dbReference type="EMBL" id="ROZ64417.1"/>
    </source>
</evidence>
<feature type="transmembrane region" description="Helical" evidence="1">
    <location>
        <begin position="105"/>
        <end position="138"/>
    </location>
</feature>
<dbReference type="OrthoDB" id="1034332at2"/>
<comment type="caution">
    <text evidence="2">The sequence shown here is derived from an EMBL/GenBank/DDBJ whole genome shotgun (WGS) entry which is preliminary data.</text>
</comment>
<sequence>MRRVVPQRTTSWARRAAVTLQRVGLTPNMISVASVVVAAVGCVALVLAGIHDGGVTRVLLLLTAAVCAPLRLLANMLDGMLAVEGGMSSPVGDLYNELPDRLSDILFLAGAGYALAELPGGVALGWIAATLAVLTAYVRSLGAAQGLSNHFEGPMSKPRRMWLLGLGCLVGTVETVLPGQLPWGLGLMVALALIALGSLVTVLIRLRIIARELNARAAR</sequence>
<organism evidence="2 3">
    <name type="scientific">Kocuria soli</name>
    <dbReference type="NCBI Taxonomy" id="2485125"/>
    <lineage>
        <taxon>Bacteria</taxon>
        <taxon>Bacillati</taxon>
        <taxon>Actinomycetota</taxon>
        <taxon>Actinomycetes</taxon>
        <taxon>Micrococcales</taxon>
        <taxon>Micrococcaceae</taxon>
        <taxon>Kocuria</taxon>
    </lineage>
</organism>
<feature type="transmembrane region" description="Helical" evidence="1">
    <location>
        <begin position="159"/>
        <end position="177"/>
    </location>
</feature>